<feature type="chain" id="PRO_5014769264" evidence="2">
    <location>
        <begin position="34"/>
        <end position="445"/>
    </location>
</feature>
<proteinExistence type="predicted"/>
<dbReference type="EMBL" id="PKUS01000026">
    <property type="protein sequence ID" value="PLW67632.1"/>
    <property type="molecule type" value="Genomic_DNA"/>
</dbReference>
<dbReference type="RefSeq" id="WP_101518675.1">
    <property type="nucleotide sequence ID" value="NZ_PKUS01000026.1"/>
</dbReference>
<feature type="region of interest" description="Disordered" evidence="1">
    <location>
        <begin position="404"/>
        <end position="445"/>
    </location>
</feature>
<comment type="caution">
    <text evidence="3">The sequence shown here is derived from an EMBL/GenBank/DDBJ whole genome shotgun (WGS) entry which is preliminary data.</text>
</comment>
<dbReference type="Proteomes" id="UP000235005">
    <property type="component" value="Unassembled WGS sequence"/>
</dbReference>
<gene>
    <name evidence="3" type="ORF">C0039_16150</name>
</gene>
<keyword evidence="4" id="KW-1185">Reference proteome</keyword>
<evidence type="ECO:0000313" key="3">
    <source>
        <dbReference type="EMBL" id="PLW67632.1"/>
    </source>
</evidence>
<dbReference type="OrthoDB" id="6394945at2"/>
<dbReference type="AlphaFoldDB" id="A0A2N5WZH4"/>
<feature type="signal peptide" evidence="2">
    <location>
        <begin position="1"/>
        <end position="33"/>
    </location>
</feature>
<name>A0A2N5WZH4_9GAMM</name>
<sequence length="445" mass="46086">MTHKYFEVPAFRYAATAAAGLLLGLSVNPIAQADGTETLGPASVFIASGSDISAAGTGMAVQPGLISISVPAGATVNQVLLYWSGEMTENVVGDNSINVGGTEVFGALIGGPAFFFSGTYETAYRADITSLDLVAPGSNNISVSGLDFSKISDGAGIVVIYEEPGDGAEIAIRDGIDLAYIDFPGDRQVTVAQTFDFTPSSTPRIGSLAMFFGSVVGDVSGLGAERPTSIEITTGGVTTVLSNLLASGDGDEWDTLNLDVTIPAGASSLTVHPYSRDDLATENTPASLSWIAAGLSVPNEVQQGGGEGCTPGYWKQSHHLGSWTGYEPGEDFEEVFGVDASFVKTLRGALRQGGGGEKALGRHAVAALLNSTSSGVDYLYTAAQVITMVQSAYSTGSFESIKNQLEEQNESGCKLGRNEGEDTSASEPKKSKATKNRGKNKGRGK</sequence>
<organism evidence="3 4">
    <name type="scientific">Pseudohalioglobus lutimaris</name>
    <dbReference type="NCBI Taxonomy" id="1737061"/>
    <lineage>
        <taxon>Bacteria</taxon>
        <taxon>Pseudomonadati</taxon>
        <taxon>Pseudomonadota</taxon>
        <taxon>Gammaproteobacteria</taxon>
        <taxon>Cellvibrionales</taxon>
        <taxon>Halieaceae</taxon>
        <taxon>Pseudohalioglobus</taxon>
    </lineage>
</organism>
<evidence type="ECO:0000256" key="1">
    <source>
        <dbReference type="SAM" id="MobiDB-lite"/>
    </source>
</evidence>
<evidence type="ECO:0000313" key="4">
    <source>
        <dbReference type="Proteomes" id="UP000235005"/>
    </source>
</evidence>
<evidence type="ECO:0000256" key="2">
    <source>
        <dbReference type="SAM" id="SignalP"/>
    </source>
</evidence>
<accession>A0A2N5WZH4</accession>
<protein>
    <submittedName>
        <fullName evidence="3">Uncharacterized protein</fullName>
    </submittedName>
</protein>
<feature type="compositionally biased region" description="Basic residues" evidence="1">
    <location>
        <begin position="431"/>
        <end position="445"/>
    </location>
</feature>
<keyword evidence="2" id="KW-0732">Signal</keyword>
<reference evidence="3 4" key="1">
    <citation type="submission" date="2018-01" db="EMBL/GenBank/DDBJ databases">
        <title>The draft genome sequence of Halioglobus lutimaris HF004.</title>
        <authorList>
            <person name="Du Z.-J."/>
            <person name="Shi M.-J."/>
        </authorList>
    </citation>
    <scope>NUCLEOTIDE SEQUENCE [LARGE SCALE GENOMIC DNA]</scope>
    <source>
        <strain evidence="3 4">HF004</strain>
    </source>
</reference>